<gene>
    <name evidence="1" type="ORF">PPACK8108_LOCUS9431</name>
</gene>
<comment type="caution">
    <text evidence="1">The sequence shown here is derived from an EMBL/GenBank/DDBJ whole genome shotgun (WGS) entry which is preliminary data.</text>
</comment>
<evidence type="ECO:0000313" key="2">
    <source>
        <dbReference type="Proteomes" id="UP001153365"/>
    </source>
</evidence>
<accession>A0AAV0AZT7</accession>
<name>A0AAV0AZT7_PHAPC</name>
<evidence type="ECO:0000313" key="1">
    <source>
        <dbReference type="EMBL" id="CAH7674538.1"/>
    </source>
</evidence>
<sequence>MEYLVIAELSLGFGKLRLLAQPNSGVTIDDEAELGRGQDKADREEDLAALPILIAKSQRNKEVLRRFEVDLALHKQEKSKTDNNDHDND</sequence>
<dbReference type="EMBL" id="CALTRL010002040">
    <property type="protein sequence ID" value="CAH7674538.1"/>
    <property type="molecule type" value="Genomic_DNA"/>
</dbReference>
<proteinExistence type="predicted"/>
<organism evidence="1 2">
    <name type="scientific">Phakopsora pachyrhizi</name>
    <name type="common">Asian soybean rust disease fungus</name>
    <dbReference type="NCBI Taxonomy" id="170000"/>
    <lineage>
        <taxon>Eukaryota</taxon>
        <taxon>Fungi</taxon>
        <taxon>Dikarya</taxon>
        <taxon>Basidiomycota</taxon>
        <taxon>Pucciniomycotina</taxon>
        <taxon>Pucciniomycetes</taxon>
        <taxon>Pucciniales</taxon>
        <taxon>Phakopsoraceae</taxon>
        <taxon>Phakopsora</taxon>
    </lineage>
</organism>
<protein>
    <submittedName>
        <fullName evidence="1">Uncharacterized protein</fullName>
    </submittedName>
</protein>
<keyword evidence="2" id="KW-1185">Reference proteome</keyword>
<dbReference type="Proteomes" id="UP001153365">
    <property type="component" value="Unassembled WGS sequence"/>
</dbReference>
<dbReference type="AlphaFoldDB" id="A0AAV0AZT7"/>
<reference evidence="1" key="1">
    <citation type="submission" date="2022-06" db="EMBL/GenBank/DDBJ databases">
        <authorList>
            <consortium name="SYNGENTA / RWTH Aachen University"/>
        </authorList>
    </citation>
    <scope>NUCLEOTIDE SEQUENCE</scope>
</reference>